<gene>
    <name evidence="4" type="ORF">CVT24_009297</name>
</gene>
<evidence type="ECO:0000256" key="1">
    <source>
        <dbReference type="PROSITE-ProRule" id="PRU00781"/>
    </source>
</evidence>
<dbReference type="Gene3D" id="3.30.800.10">
    <property type="entry name" value="Phosphatidylinositol Phosphate Kinase II Beta"/>
    <property type="match status" value="1"/>
</dbReference>
<keyword evidence="1" id="KW-0808">Transferase</keyword>
<keyword evidence="1" id="KW-0418">Kinase</keyword>
<dbReference type="Proteomes" id="UP000284842">
    <property type="component" value="Unassembled WGS sequence"/>
</dbReference>
<feature type="region of interest" description="Disordered" evidence="2">
    <location>
        <begin position="1"/>
        <end position="99"/>
    </location>
</feature>
<dbReference type="GO" id="GO:0005524">
    <property type="term" value="F:ATP binding"/>
    <property type="evidence" value="ECO:0007669"/>
    <property type="project" value="UniProtKB-UniRule"/>
</dbReference>
<dbReference type="OrthoDB" id="20783at2759"/>
<evidence type="ECO:0000313" key="4">
    <source>
        <dbReference type="EMBL" id="PPQ99252.1"/>
    </source>
</evidence>
<feature type="region of interest" description="Disordered" evidence="2">
    <location>
        <begin position="619"/>
        <end position="663"/>
    </location>
</feature>
<name>A0A409Y834_9AGAR</name>
<dbReference type="GO" id="GO:0005886">
    <property type="term" value="C:plasma membrane"/>
    <property type="evidence" value="ECO:0007669"/>
    <property type="project" value="TreeGrafter"/>
</dbReference>
<dbReference type="InterPro" id="IPR027484">
    <property type="entry name" value="PInositol-4-P-5-kinase_N"/>
</dbReference>
<feature type="region of interest" description="Disordered" evidence="2">
    <location>
        <begin position="137"/>
        <end position="173"/>
    </location>
</feature>
<dbReference type="InterPro" id="IPR002498">
    <property type="entry name" value="PInositol-4-P-4/5-kinase_core"/>
</dbReference>
<dbReference type="Gene3D" id="3.30.810.10">
    <property type="entry name" value="2-Layer Sandwich"/>
    <property type="match status" value="1"/>
</dbReference>
<feature type="compositionally biased region" description="Basic and acidic residues" evidence="2">
    <location>
        <begin position="19"/>
        <end position="31"/>
    </location>
</feature>
<dbReference type="CDD" id="cd17303">
    <property type="entry name" value="PIPKc_PIP5K_yeast_like"/>
    <property type="match status" value="1"/>
</dbReference>
<dbReference type="PANTHER" id="PTHR23086">
    <property type="entry name" value="PHOSPHATIDYLINOSITOL-4-PHOSPHATE 5-KINASE"/>
    <property type="match status" value="1"/>
</dbReference>
<feature type="compositionally biased region" description="Basic and acidic residues" evidence="2">
    <location>
        <begin position="626"/>
        <end position="637"/>
    </location>
</feature>
<dbReference type="GO" id="GO:0016308">
    <property type="term" value="F:1-phosphatidylinositol-4-phosphate 5-kinase activity"/>
    <property type="evidence" value="ECO:0007669"/>
    <property type="project" value="TreeGrafter"/>
</dbReference>
<feature type="compositionally biased region" description="Low complexity" evidence="2">
    <location>
        <begin position="69"/>
        <end position="99"/>
    </location>
</feature>
<dbReference type="FunCoup" id="A0A409Y834">
    <property type="interactions" value="310"/>
</dbReference>
<feature type="domain" description="PIPK" evidence="3">
    <location>
        <begin position="175"/>
        <end position="602"/>
    </location>
</feature>
<organism evidence="4 5">
    <name type="scientific">Panaeolus cyanescens</name>
    <dbReference type="NCBI Taxonomy" id="181874"/>
    <lineage>
        <taxon>Eukaryota</taxon>
        <taxon>Fungi</taxon>
        <taxon>Dikarya</taxon>
        <taxon>Basidiomycota</taxon>
        <taxon>Agaricomycotina</taxon>
        <taxon>Agaricomycetes</taxon>
        <taxon>Agaricomycetidae</taxon>
        <taxon>Agaricales</taxon>
        <taxon>Agaricineae</taxon>
        <taxon>Galeropsidaceae</taxon>
        <taxon>Panaeolus</taxon>
    </lineage>
</organism>
<dbReference type="InterPro" id="IPR027483">
    <property type="entry name" value="PInositol-4-P-4/5-kinase_C_sf"/>
</dbReference>
<reference evidence="4 5" key="1">
    <citation type="journal article" date="2018" name="Evol. Lett.">
        <title>Horizontal gene cluster transfer increased hallucinogenic mushroom diversity.</title>
        <authorList>
            <person name="Reynolds H.T."/>
            <person name="Vijayakumar V."/>
            <person name="Gluck-Thaler E."/>
            <person name="Korotkin H.B."/>
            <person name="Matheny P.B."/>
            <person name="Slot J.C."/>
        </authorList>
    </citation>
    <scope>NUCLEOTIDE SEQUENCE [LARGE SCALE GENOMIC DNA]</scope>
    <source>
        <strain evidence="4 5">2629</strain>
    </source>
</reference>
<dbReference type="GO" id="GO:0046854">
    <property type="term" value="P:phosphatidylinositol phosphate biosynthetic process"/>
    <property type="evidence" value="ECO:0007669"/>
    <property type="project" value="TreeGrafter"/>
</dbReference>
<proteinExistence type="predicted"/>
<dbReference type="PROSITE" id="PS51455">
    <property type="entry name" value="PIPK"/>
    <property type="match status" value="1"/>
</dbReference>
<sequence>MTIPQVTPGPTPPSPPESIEEHIDSSMDRRRFQSKPEIQPPSSFQQPQPSSSASSPPKPTRRNTTGSTPKRVSPSYPPSSSSAHHPKVSSQPYTTTTTTSIDDNVIGVNAQEELVNDIEYAAEQIRRERQSKRIKAQQEAEAALTRGYDHQPTSVSTAPGPAIGERNRASSVPRQDMPLVGNLIGEDHANYVLMYNMLTGIRVGMSGKNKATPYTRRLYSTLDSVGNELTPSAKYDFKFKDYAPWVFRSLREDAFHLDPADYLLSLTEKYILSELGSPGKSGSFFYFSRDYRFIIKTIRHSEHQFLLKILERYYSYVKENPHTLLSRFYGLHRVKLPRGRKIHFVIMNNLFPPHKDVHETFDLKGSTVGREYPEDKAALNPRAVLKDVNWVKRGKRLELGPEKRALLTEQLRRDSEFLKSVQVMDYSLLVGIHNLERGNRDNLRKNTLKVFSPDLPSSSSRRSKKATSFNPKQPSPEVIAVRRAMRASDPKKLGRNTVMLPDTSRSSDGHFVFYQDEGGLQATDENNEVFKGRAEGGVAGGAGQGEMIYYLGVIDILTPWGWMKRAEGLWKGCGHPDERHKISPVPPVEYADRFFAFMKAIMRGGEGGERFLTKAELAEMSGGQVENEKVEVQKPEAEESDGQPQYTEKVTEEPRQRTRTGEE</sequence>
<evidence type="ECO:0000313" key="5">
    <source>
        <dbReference type="Proteomes" id="UP000284842"/>
    </source>
</evidence>
<feature type="non-terminal residue" evidence="4">
    <location>
        <position position="663"/>
    </location>
</feature>
<keyword evidence="1" id="KW-0067">ATP-binding</keyword>
<protein>
    <recommendedName>
        <fullName evidence="3">PIPK domain-containing protein</fullName>
    </recommendedName>
</protein>
<evidence type="ECO:0000259" key="3">
    <source>
        <dbReference type="PROSITE" id="PS51455"/>
    </source>
</evidence>
<dbReference type="SUPFAM" id="SSF56104">
    <property type="entry name" value="SAICAR synthase-like"/>
    <property type="match status" value="1"/>
</dbReference>
<comment type="caution">
    <text evidence="4">The sequence shown here is derived from an EMBL/GenBank/DDBJ whole genome shotgun (WGS) entry which is preliminary data.</text>
</comment>
<dbReference type="EMBL" id="NHTK01001365">
    <property type="protein sequence ID" value="PPQ99252.1"/>
    <property type="molecule type" value="Genomic_DNA"/>
</dbReference>
<dbReference type="SMART" id="SM00330">
    <property type="entry name" value="PIPKc"/>
    <property type="match status" value="1"/>
</dbReference>
<feature type="compositionally biased region" description="Pro residues" evidence="2">
    <location>
        <begin position="7"/>
        <end position="16"/>
    </location>
</feature>
<dbReference type="Pfam" id="PF01504">
    <property type="entry name" value="PIP5K"/>
    <property type="match status" value="1"/>
</dbReference>
<dbReference type="AlphaFoldDB" id="A0A409Y834"/>
<keyword evidence="5" id="KW-1185">Reference proteome</keyword>
<keyword evidence="1" id="KW-0547">Nucleotide-binding</keyword>
<dbReference type="PANTHER" id="PTHR23086:SF8">
    <property type="entry name" value="PHOSPHATIDYLINOSITOL 5-PHOSPHATE 4-KINASE, ISOFORM A"/>
    <property type="match status" value="1"/>
</dbReference>
<feature type="region of interest" description="Disordered" evidence="2">
    <location>
        <begin position="450"/>
        <end position="478"/>
    </location>
</feature>
<feature type="compositionally biased region" description="Low complexity" evidence="2">
    <location>
        <begin position="40"/>
        <end position="55"/>
    </location>
</feature>
<dbReference type="InterPro" id="IPR023610">
    <property type="entry name" value="PInositol-4/5-P-5/4-kinase"/>
</dbReference>
<feature type="compositionally biased region" description="Basic and acidic residues" evidence="2">
    <location>
        <begin position="649"/>
        <end position="663"/>
    </location>
</feature>
<dbReference type="InParanoid" id="A0A409Y834"/>
<evidence type="ECO:0000256" key="2">
    <source>
        <dbReference type="SAM" id="MobiDB-lite"/>
    </source>
</evidence>
<accession>A0A409Y834</accession>
<dbReference type="STRING" id="181874.A0A409Y834"/>